<reference evidence="2" key="1">
    <citation type="journal article" date="2020" name="Stud. Mycol.">
        <title>101 Dothideomycetes genomes: a test case for predicting lifestyles and emergence of pathogens.</title>
        <authorList>
            <person name="Haridas S."/>
            <person name="Albert R."/>
            <person name="Binder M."/>
            <person name="Bloem J."/>
            <person name="Labutti K."/>
            <person name="Salamov A."/>
            <person name="Andreopoulos B."/>
            <person name="Baker S."/>
            <person name="Barry K."/>
            <person name="Bills G."/>
            <person name="Bluhm B."/>
            <person name="Cannon C."/>
            <person name="Castanera R."/>
            <person name="Culley D."/>
            <person name="Daum C."/>
            <person name="Ezra D."/>
            <person name="Gonzalez J."/>
            <person name="Henrissat B."/>
            <person name="Kuo A."/>
            <person name="Liang C."/>
            <person name="Lipzen A."/>
            <person name="Lutzoni F."/>
            <person name="Magnuson J."/>
            <person name="Mondo S."/>
            <person name="Nolan M."/>
            <person name="Ohm R."/>
            <person name="Pangilinan J."/>
            <person name="Park H.-J."/>
            <person name="Ramirez L."/>
            <person name="Alfaro M."/>
            <person name="Sun H."/>
            <person name="Tritt A."/>
            <person name="Yoshinaga Y."/>
            <person name="Zwiers L.-H."/>
            <person name="Turgeon B."/>
            <person name="Goodwin S."/>
            <person name="Spatafora J."/>
            <person name="Crous P."/>
            <person name="Grigoriev I."/>
        </authorList>
    </citation>
    <scope>NUCLEOTIDE SEQUENCE</scope>
    <source>
        <strain evidence="2">CBS 101060</strain>
    </source>
</reference>
<dbReference type="PANTHER" id="PTHR10900">
    <property type="entry name" value="PERIOSTIN-RELATED"/>
    <property type="match status" value="1"/>
</dbReference>
<dbReference type="SUPFAM" id="SSF82153">
    <property type="entry name" value="FAS1 domain"/>
    <property type="match status" value="2"/>
</dbReference>
<accession>A0A9P4SBD2</accession>
<feature type="domain" description="FAS1" evidence="1">
    <location>
        <begin position="193"/>
        <end position="320"/>
    </location>
</feature>
<sequence length="330" mass="34986">MLESLTTLLDPNPGSSYLYCFIDMYLKLLSLTALASYVAAQEVQDLNATLWANNETSSLAAFLNQSPILIQALSEASNVTILAPNNEAFETLLNGTAGEELYSDPGLSTELLLYHILNGTYAASDITNTSTFIHTFSTNASYTNVTGGQVVQAVTIGEDVVFYSGMLQNATVITPDLNFSGGVIHVVDSVLTLPESAISTARSANLTSLAGALNSTDLIEAVDTAEDVTIFAPTNEAFQNIGSALADLSTEDLASILQYHVVSGTVGYSSMLENMALETLNGEDLTITIIDDTVFVNAARVVATDILVANGVVHIIDKYAPLNLSKLISH</sequence>
<organism evidence="2 3">
    <name type="scientific">Patellaria atrata CBS 101060</name>
    <dbReference type="NCBI Taxonomy" id="1346257"/>
    <lineage>
        <taxon>Eukaryota</taxon>
        <taxon>Fungi</taxon>
        <taxon>Dikarya</taxon>
        <taxon>Ascomycota</taxon>
        <taxon>Pezizomycotina</taxon>
        <taxon>Dothideomycetes</taxon>
        <taxon>Dothideomycetes incertae sedis</taxon>
        <taxon>Patellariales</taxon>
        <taxon>Patellariaceae</taxon>
        <taxon>Patellaria</taxon>
    </lineage>
</organism>
<dbReference type="PANTHER" id="PTHR10900:SF77">
    <property type="entry name" value="FI19380P1"/>
    <property type="match status" value="1"/>
</dbReference>
<dbReference type="InterPro" id="IPR000782">
    <property type="entry name" value="FAS1_domain"/>
</dbReference>
<dbReference type="Gene3D" id="2.30.180.10">
    <property type="entry name" value="FAS1 domain"/>
    <property type="match status" value="2"/>
</dbReference>
<dbReference type="InterPro" id="IPR036378">
    <property type="entry name" value="FAS1_dom_sf"/>
</dbReference>
<dbReference type="Proteomes" id="UP000799429">
    <property type="component" value="Unassembled WGS sequence"/>
</dbReference>
<name>A0A9P4SBD2_9PEZI</name>
<dbReference type="GO" id="GO:0016236">
    <property type="term" value="P:macroautophagy"/>
    <property type="evidence" value="ECO:0007669"/>
    <property type="project" value="TreeGrafter"/>
</dbReference>
<dbReference type="OrthoDB" id="286301at2759"/>
<evidence type="ECO:0000313" key="3">
    <source>
        <dbReference type="Proteomes" id="UP000799429"/>
    </source>
</evidence>
<dbReference type="PROSITE" id="PS50213">
    <property type="entry name" value="FAS1"/>
    <property type="match status" value="2"/>
</dbReference>
<dbReference type="InterPro" id="IPR050904">
    <property type="entry name" value="Adhesion/Biosynth-related"/>
</dbReference>
<gene>
    <name evidence="2" type="ORF">M501DRAFT_810548</name>
</gene>
<dbReference type="AlphaFoldDB" id="A0A9P4SBD2"/>
<dbReference type="Pfam" id="PF02469">
    <property type="entry name" value="Fasciclin"/>
    <property type="match status" value="2"/>
</dbReference>
<evidence type="ECO:0000313" key="2">
    <source>
        <dbReference type="EMBL" id="KAF2838503.1"/>
    </source>
</evidence>
<dbReference type="EMBL" id="MU006096">
    <property type="protein sequence ID" value="KAF2838503.1"/>
    <property type="molecule type" value="Genomic_DNA"/>
</dbReference>
<dbReference type="FunFam" id="2.30.180.10:FF:000032">
    <property type="entry name" value="Fasciclin domain-containing protein, putative"/>
    <property type="match status" value="1"/>
</dbReference>
<protein>
    <submittedName>
        <fullName evidence="2">Fasciclin-domain-containing protein</fullName>
    </submittedName>
</protein>
<feature type="domain" description="FAS1" evidence="1">
    <location>
        <begin position="43"/>
        <end position="191"/>
    </location>
</feature>
<proteinExistence type="predicted"/>
<evidence type="ECO:0000259" key="1">
    <source>
        <dbReference type="PROSITE" id="PS50213"/>
    </source>
</evidence>
<dbReference type="SMART" id="SM00554">
    <property type="entry name" value="FAS1"/>
    <property type="match status" value="2"/>
</dbReference>
<comment type="caution">
    <text evidence="2">The sequence shown here is derived from an EMBL/GenBank/DDBJ whole genome shotgun (WGS) entry which is preliminary data.</text>
</comment>
<dbReference type="GO" id="GO:0000329">
    <property type="term" value="C:fungal-type vacuole membrane"/>
    <property type="evidence" value="ECO:0007669"/>
    <property type="project" value="TreeGrafter"/>
</dbReference>
<keyword evidence="3" id="KW-1185">Reference proteome</keyword>